<dbReference type="Proteomes" id="UP000192501">
    <property type="component" value="Unassembled WGS sequence"/>
</dbReference>
<comment type="caution">
    <text evidence="1">The sequence shown here is derived from an EMBL/GenBank/DDBJ whole genome shotgun (WGS) entry which is preliminary data.</text>
</comment>
<accession>A0A1X0QD52</accession>
<organism evidence="1 2">
    <name type="scientific">Hepatospora eriocheir</name>
    <dbReference type="NCBI Taxonomy" id="1081669"/>
    <lineage>
        <taxon>Eukaryota</taxon>
        <taxon>Fungi</taxon>
        <taxon>Fungi incertae sedis</taxon>
        <taxon>Microsporidia</taxon>
        <taxon>Hepatosporidae</taxon>
        <taxon>Hepatospora</taxon>
    </lineage>
</organism>
<dbReference type="VEuPathDB" id="MicrosporidiaDB:HERIO_553"/>
<evidence type="ECO:0000313" key="2">
    <source>
        <dbReference type="Proteomes" id="UP000192501"/>
    </source>
</evidence>
<evidence type="ECO:0000313" key="1">
    <source>
        <dbReference type="EMBL" id="ORD97739.1"/>
    </source>
</evidence>
<gene>
    <name evidence="1" type="ORF">A0H76_279</name>
</gene>
<proteinExistence type="predicted"/>
<reference evidence="1 2" key="1">
    <citation type="journal article" date="2017" name="Environ. Microbiol.">
        <title>Decay of the glycolytic pathway and adaptation to intranuclear parasitism within Enterocytozoonidae microsporidia.</title>
        <authorList>
            <person name="Wiredu Boakye D."/>
            <person name="Jaroenlak P."/>
            <person name="Prachumwat A."/>
            <person name="Williams T.A."/>
            <person name="Bateman K.S."/>
            <person name="Itsathitphaisarn O."/>
            <person name="Sritunyalucksana K."/>
            <person name="Paszkiewicz K.H."/>
            <person name="Moore K.A."/>
            <person name="Stentiford G.D."/>
            <person name="Williams B.A."/>
        </authorList>
    </citation>
    <scope>NUCLEOTIDE SEQUENCE [LARGE SCALE GENOMIC DNA]</scope>
    <source>
        <strain evidence="2">canceri</strain>
    </source>
</reference>
<dbReference type="AlphaFoldDB" id="A0A1X0QD52"/>
<dbReference type="VEuPathDB" id="MicrosporidiaDB:A0H76_279"/>
<dbReference type="EMBL" id="LTAI01001005">
    <property type="protein sequence ID" value="ORD97739.1"/>
    <property type="molecule type" value="Genomic_DNA"/>
</dbReference>
<name>A0A1X0QD52_9MICR</name>
<protein>
    <submittedName>
        <fullName evidence="1">Uncharacterized protein</fullName>
    </submittedName>
</protein>
<sequence length="105" mass="12396">MTLGKNITDNSTLTDNSLSLNMTCDSLSISKSLKRKKKKKVFKNGRLRNFNPKKVFSSKLRNKVDKLFKMKVRIIKEEFNSKKKEIIKERKDLDKLLNNKLIFFK</sequence>